<sequence>MWSTFSIPWQASLEQAWQADVDGALPFGEALVRPGGEIVSIGRNRTQGAAYAATPVLTGHRLAHAELEALMHADLSAPEARTDELYTTQEPCPMCLGAVGRIVTSS</sequence>
<dbReference type="InterPro" id="IPR002125">
    <property type="entry name" value="CMP_dCMP_dom"/>
</dbReference>
<dbReference type="Gene3D" id="3.40.140.10">
    <property type="entry name" value="Cytidine Deaminase, domain 2"/>
    <property type="match status" value="1"/>
</dbReference>
<dbReference type="PROSITE" id="PS51747">
    <property type="entry name" value="CYT_DCMP_DEAMINASES_2"/>
    <property type="match status" value="1"/>
</dbReference>
<dbReference type="Proteomes" id="UP001232163">
    <property type="component" value="Unassembled WGS sequence"/>
</dbReference>
<name>A0ABT9MEX3_9DEIO</name>
<reference evidence="4 5" key="1">
    <citation type="submission" date="2023-07" db="EMBL/GenBank/DDBJ databases">
        <title>Genomic Encyclopedia of Type Strains, Phase IV (KMG-IV): sequencing the most valuable type-strain genomes for metagenomic binning, comparative biology and taxonomic classification.</title>
        <authorList>
            <person name="Goeker M."/>
        </authorList>
    </citation>
    <scope>NUCLEOTIDE SEQUENCE [LARGE SCALE GENOMIC DNA]</scope>
    <source>
        <strain evidence="4 5">NIO-1023</strain>
    </source>
</reference>
<dbReference type="Pfam" id="PF00383">
    <property type="entry name" value="dCMP_cyt_deam_1"/>
    <property type="match status" value="1"/>
</dbReference>
<dbReference type="InterPro" id="IPR016192">
    <property type="entry name" value="APOBEC/CMP_deaminase_Zn-bd"/>
</dbReference>
<comment type="caution">
    <text evidence="4">The sequence shown here is derived from an EMBL/GenBank/DDBJ whole genome shotgun (WGS) entry which is preliminary data.</text>
</comment>
<protein>
    <submittedName>
        <fullName evidence="4">tRNA(Arg) A34 adenosine deaminase TadA</fullName>
    </submittedName>
</protein>
<organism evidence="4 5">
    <name type="scientific">Deinococcus enclensis</name>
    <dbReference type="NCBI Taxonomy" id="1049582"/>
    <lineage>
        <taxon>Bacteria</taxon>
        <taxon>Thermotogati</taxon>
        <taxon>Deinococcota</taxon>
        <taxon>Deinococci</taxon>
        <taxon>Deinococcales</taxon>
        <taxon>Deinococcaceae</taxon>
        <taxon>Deinococcus</taxon>
    </lineage>
</organism>
<keyword evidence="5" id="KW-1185">Reference proteome</keyword>
<evidence type="ECO:0000256" key="1">
    <source>
        <dbReference type="ARBA" id="ARBA00022723"/>
    </source>
</evidence>
<accession>A0ABT9MEX3</accession>
<dbReference type="PROSITE" id="PS00903">
    <property type="entry name" value="CYT_DCMP_DEAMINASES_1"/>
    <property type="match status" value="1"/>
</dbReference>
<feature type="domain" description="CMP/dCMP-type deaminase" evidence="3">
    <location>
        <begin position="3"/>
        <end position="106"/>
    </location>
</feature>
<evidence type="ECO:0000259" key="3">
    <source>
        <dbReference type="PROSITE" id="PS51747"/>
    </source>
</evidence>
<dbReference type="EMBL" id="JAURUR010000009">
    <property type="protein sequence ID" value="MDP9765143.1"/>
    <property type="molecule type" value="Genomic_DNA"/>
</dbReference>
<keyword evidence="2" id="KW-0862">Zinc</keyword>
<evidence type="ECO:0000256" key="2">
    <source>
        <dbReference type="ARBA" id="ARBA00022833"/>
    </source>
</evidence>
<evidence type="ECO:0000313" key="5">
    <source>
        <dbReference type="Proteomes" id="UP001232163"/>
    </source>
</evidence>
<dbReference type="SUPFAM" id="SSF53927">
    <property type="entry name" value="Cytidine deaminase-like"/>
    <property type="match status" value="1"/>
</dbReference>
<gene>
    <name evidence="4" type="ORF">QO006_002591</name>
</gene>
<keyword evidence="1" id="KW-0479">Metal-binding</keyword>
<evidence type="ECO:0000313" key="4">
    <source>
        <dbReference type="EMBL" id="MDP9765143.1"/>
    </source>
</evidence>
<proteinExistence type="predicted"/>
<dbReference type="InterPro" id="IPR016193">
    <property type="entry name" value="Cytidine_deaminase-like"/>
</dbReference>
<dbReference type="RefSeq" id="WP_307466733.1">
    <property type="nucleotide sequence ID" value="NZ_JAURUR010000009.1"/>
</dbReference>